<dbReference type="Proteomes" id="UP001152798">
    <property type="component" value="Chromosome 4"/>
</dbReference>
<keyword evidence="3" id="KW-1185">Reference proteome</keyword>
<dbReference type="AlphaFoldDB" id="A0A9P0HF73"/>
<sequence length="81" mass="8937">MARKISSNPTTILEQRDIESGMSEFSRYLPIRTCLTSSPPGLSSGLPPHSHQDKPDHLELGDASPNRLGNRRLEHPGYIGD</sequence>
<reference evidence="2" key="1">
    <citation type="submission" date="2022-01" db="EMBL/GenBank/DDBJ databases">
        <authorList>
            <person name="King R."/>
        </authorList>
    </citation>
    <scope>NUCLEOTIDE SEQUENCE</scope>
</reference>
<evidence type="ECO:0000313" key="3">
    <source>
        <dbReference type="Proteomes" id="UP001152798"/>
    </source>
</evidence>
<protein>
    <submittedName>
        <fullName evidence="2">Uncharacterized protein</fullName>
    </submittedName>
</protein>
<feature type="region of interest" description="Disordered" evidence="1">
    <location>
        <begin position="36"/>
        <end position="81"/>
    </location>
</feature>
<dbReference type="EMBL" id="OV725080">
    <property type="protein sequence ID" value="CAH1400850.1"/>
    <property type="molecule type" value="Genomic_DNA"/>
</dbReference>
<name>A0A9P0HF73_NEZVI</name>
<proteinExistence type="predicted"/>
<organism evidence="2 3">
    <name type="scientific">Nezara viridula</name>
    <name type="common">Southern green stink bug</name>
    <name type="synonym">Cimex viridulus</name>
    <dbReference type="NCBI Taxonomy" id="85310"/>
    <lineage>
        <taxon>Eukaryota</taxon>
        <taxon>Metazoa</taxon>
        <taxon>Ecdysozoa</taxon>
        <taxon>Arthropoda</taxon>
        <taxon>Hexapoda</taxon>
        <taxon>Insecta</taxon>
        <taxon>Pterygota</taxon>
        <taxon>Neoptera</taxon>
        <taxon>Paraneoptera</taxon>
        <taxon>Hemiptera</taxon>
        <taxon>Heteroptera</taxon>
        <taxon>Panheteroptera</taxon>
        <taxon>Pentatomomorpha</taxon>
        <taxon>Pentatomoidea</taxon>
        <taxon>Pentatomidae</taxon>
        <taxon>Pentatominae</taxon>
        <taxon>Nezara</taxon>
    </lineage>
</organism>
<evidence type="ECO:0000256" key="1">
    <source>
        <dbReference type="SAM" id="MobiDB-lite"/>
    </source>
</evidence>
<accession>A0A9P0HF73</accession>
<feature type="compositionally biased region" description="Basic and acidic residues" evidence="1">
    <location>
        <begin position="50"/>
        <end position="60"/>
    </location>
</feature>
<evidence type="ECO:0000313" key="2">
    <source>
        <dbReference type="EMBL" id="CAH1400850.1"/>
    </source>
</evidence>
<gene>
    <name evidence="2" type="ORF">NEZAVI_LOCUS10002</name>
</gene>
<feature type="compositionally biased region" description="Low complexity" evidence="1">
    <location>
        <begin position="37"/>
        <end position="49"/>
    </location>
</feature>